<evidence type="ECO:0000313" key="3">
    <source>
        <dbReference type="Proteomes" id="UP000615446"/>
    </source>
</evidence>
<name>A0A8H3QPP9_9GLOM</name>
<gene>
    <name evidence="2" type="ORF">RCL2_001455300</name>
</gene>
<dbReference type="Proteomes" id="UP000615446">
    <property type="component" value="Unassembled WGS sequence"/>
</dbReference>
<organism evidence="2 3">
    <name type="scientific">Rhizophagus clarus</name>
    <dbReference type="NCBI Taxonomy" id="94130"/>
    <lineage>
        <taxon>Eukaryota</taxon>
        <taxon>Fungi</taxon>
        <taxon>Fungi incertae sedis</taxon>
        <taxon>Mucoromycota</taxon>
        <taxon>Glomeromycotina</taxon>
        <taxon>Glomeromycetes</taxon>
        <taxon>Glomerales</taxon>
        <taxon>Glomeraceae</taxon>
        <taxon>Rhizophagus</taxon>
    </lineage>
</organism>
<protein>
    <submittedName>
        <fullName evidence="2">Uncharacterized protein</fullName>
    </submittedName>
</protein>
<evidence type="ECO:0000313" key="2">
    <source>
        <dbReference type="EMBL" id="GES87558.1"/>
    </source>
</evidence>
<keyword evidence="1" id="KW-1133">Transmembrane helix</keyword>
<reference evidence="2" key="1">
    <citation type="submission" date="2019-10" db="EMBL/GenBank/DDBJ databases">
        <title>Conservation and host-specific expression of non-tandemly repeated heterogenous ribosome RNA gene in arbuscular mycorrhizal fungi.</title>
        <authorList>
            <person name="Maeda T."/>
            <person name="Kobayashi Y."/>
            <person name="Nakagawa T."/>
            <person name="Ezawa T."/>
            <person name="Yamaguchi K."/>
            <person name="Bino T."/>
            <person name="Nishimoto Y."/>
            <person name="Shigenobu S."/>
            <person name="Kawaguchi M."/>
        </authorList>
    </citation>
    <scope>NUCLEOTIDE SEQUENCE</scope>
    <source>
        <strain evidence="2">HR1</strain>
    </source>
</reference>
<keyword evidence="1" id="KW-0472">Membrane</keyword>
<dbReference type="EMBL" id="BLAL01000169">
    <property type="protein sequence ID" value="GES87558.1"/>
    <property type="molecule type" value="Genomic_DNA"/>
</dbReference>
<sequence length="158" mass="17619">MKDTLESRPFIVYEWDKKLNGIPGLIAIAGSMILLFLFFNPPAIVSNGQNLTFAILAPRIVTKQIEEPPLTLADFLSNVGGYLGIWGIFGFLFGGSKDSGKLLKELEKMKGDASARLDIPEEEEKDVGSVTEMSQPELKNLLAKYYVDMDFYEYAKDT</sequence>
<accession>A0A8H3QPP9</accession>
<feature type="transmembrane region" description="Helical" evidence="1">
    <location>
        <begin position="21"/>
        <end position="39"/>
    </location>
</feature>
<proteinExistence type="predicted"/>
<comment type="caution">
    <text evidence="2">The sequence shown here is derived from an EMBL/GenBank/DDBJ whole genome shotgun (WGS) entry which is preliminary data.</text>
</comment>
<dbReference type="AlphaFoldDB" id="A0A8H3QPP9"/>
<keyword evidence="1" id="KW-0812">Transmembrane</keyword>
<evidence type="ECO:0000256" key="1">
    <source>
        <dbReference type="SAM" id="Phobius"/>
    </source>
</evidence>
<feature type="transmembrane region" description="Helical" evidence="1">
    <location>
        <begin position="75"/>
        <end position="94"/>
    </location>
</feature>